<protein>
    <submittedName>
        <fullName evidence="1">GNAT family N-acetyltransferase</fullName>
    </submittedName>
</protein>
<evidence type="ECO:0000313" key="2">
    <source>
        <dbReference type="Proteomes" id="UP000294843"/>
    </source>
</evidence>
<reference evidence="1 2" key="1">
    <citation type="submission" date="2019-01" db="EMBL/GenBank/DDBJ databases">
        <title>Draft genome sequences of the type strains of six Macrococcus species.</title>
        <authorList>
            <person name="Mazhar S."/>
            <person name="Altermann E."/>
            <person name="Hill C."/>
            <person name="Mcauliffe O."/>
        </authorList>
    </citation>
    <scope>NUCLEOTIDE SEQUENCE [LARGE SCALE GENOMIC DNA]</scope>
    <source>
        <strain evidence="1 2">ATCC 51825</strain>
    </source>
</reference>
<dbReference type="EMBL" id="SCWF01000010">
    <property type="protein sequence ID" value="TDM13481.1"/>
    <property type="molecule type" value="Genomic_DNA"/>
</dbReference>
<dbReference type="Proteomes" id="UP000294843">
    <property type="component" value="Unassembled WGS sequence"/>
</dbReference>
<dbReference type="AlphaFoldDB" id="A0A4R6BY99"/>
<keyword evidence="1" id="KW-0808">Transferase</keyword>
<dbReference type="Gene3D" id="3.40.630.30">
    <property type="match status" value="1"/>
</dbReference>
<comment type="caution">
    <text evidence="1">The sequence shown here is derived from an EMBL/GenBank/DDBJ whole genome shotgun (WGS) entry which is preliminary data.</text>
</comment>
<dbReference type="OrthoDB" id="9809725at2"/>
<dbReference type="SUPFAM" id="SSF55729">
    <property type="entry name" value="Acyl-CoA N-acyltransferases (Nat)"/>
    <property type="match status" value="1"/>
</dbReference>
<keyword evidence="2" id="KW-1185">Reference proteome</keyword>
<organism evidence="1 2">
    <name type="scientific">Macrococcus bovicus</name>
    <dbReference type="NCBI Taxonomy" id="69968"/>
    <lineage>
        <taxon>Bacteria</taxon>
        <taxon>Bacillati</taxon>
        <taxon>Bacillota</taxon>
        <taxon>Bacilli</taxon>
        <taxon>Bacillales</taxon>
        <taxon>Staphylococcaceae</taxon>
        <taxon>Macrococcus</taxon>
    </lineage>
</organism>
<gene>
    <name evidence="1" type="ORF">ERX55_08660</name>
</gene>
<dbReference type="RefSeq" id="WP_133452177.1">
    <property type="nucleotide sequence ID" value="NZ_SCWF01000010.1"/>
</dbReference>
<proteinExistence type="predicted"/>
<sequence length="370" mass="42715">MIYTRFDAIPFEQVTDSPVNKDYLKYMMNGIERGITNVQAKVEVLLIDGQLIPYSVKSGGYQDSWIHSFTGQYIEEMVSEIERMTLPPLVQKGAGLLLSAGRLVLKGTREKTVTVFPSFMSTTLYTGDQLRHIEQITEELSRRYPRHALVFRTVSDELVKIQLEGAGYEPLISRAVYLYDSAEPHTKNERKDLKKDGKKLEKSGLTVSDELSEADFDALIPLYKQVYLDKYSIHNPHYTADFFRFIYHHTSLKWFVLREHERIVSFMGVQQKGDMLFPAYFGMDQSYQGLYFMTSGLLYQYANDKGLKINNSAGAKDYKLARGSRPFLEYHLIYTKHLKIEQRVFYAIFIKCATPLGAFLLKKLQFKSTV</sequence>
<evidence type="ECO:0000313" key="1">
    <source>
        <dbReference type="EMBL" id="TDM13481.1"/>
    </source>
</evidence>
<dbReference type="InterPro" id="IPR016181">
    <property type="entry name" value="Acyl_CoA_acyltransferase"/>
</dbReference>
<accession>A0A4R6BY99</accession>
<dbReference type="GO" id="GO:0016740">
    <property type="term" value="F:transferase activity"/>
    <property type="evidence" value="ECO:0007669"/>
    <property type="project" value="UniProtKB-KW"/>
</dbReference>
<name>A0A4R6BY99_9STAP</name>